<dbReference type="AlphaFoldDB" id="A0A928Q4R4"/>
<sequence>MRFNLYIVHHKDVKIPVMPCMIPIRSDRADQENLSTKENYCELRAQYWVWKNVALRDDDYIGFFHYRRYLDFSKGKALSLPIVKRPLPYRISRFPVKKTYAEENIADCVEGFDVIAPVWEYTGISVWQRYSQSPKQRREDLQLVYNIIQEKYPQFIPAADAYLAGNGEYYGNIFLMRWSLFKNYCLWLFDILEEFDNRVALPLPRTNGYLGERLFGIYFTWLQEQTNLNLGELPRLHFLEYDDERHAFAVAKIINCFLPPGSVCRAQVVRKANNIMQRRSRQ</sequence>
<evidence type="ECO:0000313" key="3">
    <source>
        <dbReference type="Proteomes" id="UP000754750"/>
    </source>
</evidence>
<organism evidence="2 3">
    <name type="scientific">Faecalispora sporosphaeroides</name>
    <dbReference type="NCBI Taxonomy" id="1549"/>
    <lineage>
        <taxon>Bacteria</taxon>
        <taxon>Bacillati</taxon>
        <taxon>Bacillota</taxon>
        <taxon>Clostridia</taxon>
        <taxon>Eubacteriales</taxon>
        <taxon>Oscillospiraceae</taxon>
        <taxon>Faecalispora</taxon>
    </lineage>
</organism>
<evidence type="ECO:0000259" key="1">
    <source>
        <dbReference type="Pfam" id="PF14393"/>
    </source>
</evidence>
<dbReference type="EMBL" id="SVNY01000003">
    <property type="protein sequence ID" value="MBE6833205.1"/>
    <property type="molecule type" value="Genomic_DNA"/>
</dbReference>
<dbReference type="Proteomes" id="UP000754750">
    <property type="component" value="Unassembled WGS sequence"/>
</dbReference>
<accession>A0A928Q4R4</accession>
<gene>
    <name evidence="2" type="ORF">E7512_06430</name>
</gene>
<name>A0A928Q4R4_9FIRM</name>
<protein>
    <submittedName>
        <fullName evidence="2">DUF4422 domain-containing protein</fullName>
    </submittedName>
</protein>
<proteinExistence type="predicted"/>
<comment type="caution">
    <text evidence="2">The sequence shown here is derived from an EMBL/GenBank/DDBJ whole genome shotgun (WGS) entry which is preliminary data.</text>
</comment>
<dbReference type="Pfam" id="PF14393">
    <property type="entry name" value="DUF4422"/>
    <property type="match status" value="1"/>
</dbReference>
<reference evidence="2" key="1">
    <citation type="submission" date="2019-04" db="EMBL/GenBank/DDBJ databases">
        <title>Evolution of Biomass-Degrading Anaerobic Consortia Revealed by Metagenomics.</title>
        <authorList>
            <person name="Peng X."/>
        </authorList>
    </citation>
    <scope>NUCLEOTIDE SEQUENCE</scope>
    <source>
        <strain evidence="2">SIG551</strain>
    </source>
</reference>
<feature type="domain" description="DUF4422" evidence="1">
    <location>
        <begin position="5"/>
        <end position="220"/>
    </location>
</feature>
<evidence type="ECO:0000313" key="2">
    <source>
        <dbReference type="EMBL" id="MBE6833205.1"/>
    </source>
</evidence>
<dbReference type="InterPro" id="IPR025536">
    <property type="entry name" value="DUF4422"/>
</dbReference>